<evidence type="ECO:0000313" key="2">
    <source>
        <dbReference type="EMBL" id="GFP86417.1"/>
    </source>
</evidence>
<sequence length="215" mass="24109">MMGSSVCAEQQHKFHHSHQLYLTKKALREIDIPPRKLLGRRSPAPEVFMMDSPKAEDAVFSKFLPYNNVDDDDDDPYSSDHFRDVRVQGPENATGAGATTGPTARSPTRARRPPEGPEEVPLHRHRLLGVPQGPLRQGRQLRVLAWRLRVLATPLPLPHRGLQGRQELQEEGLLLRPTPPGSSASCRTTRRSTPPSHPRRRRRRSTPAAVFSATP</sequence>
<evidence type="ECO:0000313" key="3">
    <source>
        <dbReference type="Proteomes" id="UP000653305"/>
    </source>
</evidence>
<reference evidence="2" key="1">
    <citation type="submission" date="2020-07" db="EMBL/GenBank/DDBJ databases">
        <title>Ethylene signaling mediates host invasion by parasitic plants.</title>
        <authorList>
            <person name="Yoshida S."/>
        </authorList>
    </citation>
    <scope>NUCLEOTIDE SEQUENCE</scope>
    <source>
        <strain evidence="2">Okayama</strain>
    </source>
</reference>
<evidence type="ECO:0000256" key="1">
    <source>
        <dbReference type="SAM" id="MobiDB-lite"/>
    </source>
</evidence>
<keyword evidence="3" id="KW-1185">Reference proteome</keyword>
<feature type="compositionally biased region" description="Low complexity" evidence="1">
    <location>
        <begin position="93"/>
        <end position="107"/>
    </location>
</feature>
<feature type="region of interest" description="Disordered" evidence="1">
    <location>
        <begin position="88"/>
        <end position="133"/>
    </location>
</feature>
<dbReference type="Proteomes" id="UP000653305">
    <property type="component" value="Unassembled WGS sequence"/>
</dbReference>
<dbReference type="AlphaFoldDB" id="A0A830BGI6"/>
<dbReference type="EMBL" id="BMAC01000124">
    <property type="protein sequence ID" value="GFP86417.1"/>
    <property type="molecule type" value="Genomic_DNA"/>
</dbReference>
<dbReference type="OrthoDB" id="1750360at2759"/>
<gene>
    <name evidence="2" type="ORF">PHJA_000785500</name>
</gene>
<organism evidence="2 3">
    <name type="scientific">Phtheirospermum japonicum</name>
    <dbReference type="NCBI Taxonomy" id="374723"/>
    <lineage>
        <taxon>Eukaryota</taxon>
        <taxon>Viridiplantae</taxon>
        <taxon>Streptophyta</taxon>
        <taxon>Embryophyta</taxon>
        <taxon>Tracheophyta</taxon>
        <taxon>Spermatophyta</taxon>
        <taxon>Magnoliopsida</taxon>
        <taxon>eudicotyledons</taxon>
        <taxon>Gunneridae</taxon>
        <taxon>Pentapetalae</taxon>
        <taxon>asterids</taxon>
        <taxon>lamiids</taxon>
        <taxon>Lamiales</taxon>
        <taxon>Orobanchaceae</taxon>
        <taxon>Orobanchaceae incertae sedis</taxon>
        <taxon>Phtheirospermum</taxon>
    </lineage>
</organism>
<feature type="region of interest" description="Disordered" evidence="1">
    <location>
        <begin position="171"/>
        <end position="215"/>
    </location>
</feature>
<protein>
    <submittedName>
        <fullName evidence="2">Zinc finger CCCH domain-containing protein 23</fullName>
    </submittedName>
</protein>
<accession>A0A830BGI6</accession>
<feature type="compositionally biased region" description="Low complexity" evidence="1">
    <location>
        <begin position="171"/>
        <end position="194"/>
    </location>
</feature>
<name>A0A830BGI6_9LAMI</name>
<comment type="caution">
    <text evidence="2">The sequence shown here is derived from an EMBL/GenBank/DDBJ whole genome shotgun (WGS) entry which is preliminary data.</text>
</comment>
<proteinExistence type="predicted"/>